<sequence length="479" mass="51303">MVSSPMYERLMRFVEAAKANESLAAYDGEHSTAMDAINGSSESIRHLRDYQGFEGAAGTAINGWLQRADNRVAGWRASFLSASQIEVEMRRVMRHAREEAERLSPVLVDARLDSLRQMAEVTIPVLKQFGIYGKPFNAVAATGAALYDAIAAQANAQREANAADILTRLNEAMQALANLASRVVQEQQKLVDDDARWSPGNLPQPSSPATVRQLEDGYKWVSPHDPGMYPGDRDSDYGRSSLRSAKSGLYPAGFDDPDAEGARMRDAYKLQSRRIHNRFNTEGQPGTRTNPITNPQDLMDIDLLHTRVGGDRHTRGTIGGYTPAPPTDRDHPLWRINGGPGSDTAGHLAGALGAGALGARAAGRMAAGTNLQAGTYSGTGYGTYTPPGADTPASGAAGSTAGRVGMGGFMGGAGAAGAGGLGKGSRKARRRTYEAFKYEDDVEDDLPEGYVNPMSQTYGSDQDIAPAPRKDDGWDPRQW</sequence>
<feature type="region of interest" description="Disordered" evidence="1">
    <location>
        <begin position="437"/>
        <end position="479"/>
    </location>
</feature>
<gene>
    <name evidence="2" type="ORF">I6H42_08055</name>
</gene>
<evidence type="ECO:0000256" key="1">
    <source>
        <dbReference type="SAM" id="MobiDB-lite"/>
    </source>
</evidence>
<accession>A0AAP9Y799</accession>
<dbReference type="AlphaFoldDB" id="A0AAP9Y799"/>
<dbReference type="Proteomes" id="UP000595220">
    <property type="component" value="Chromosome"/>
</dbReference>
<proteinExistence type="predicted"/>
<dbReference type="RefSeq" id="WP_050695451.1">
    <property type="nucleotide sequence ID" value="NZ_CP012072.1"/>
</dbReference>
<name>A0AAP9Y799_9ACTO</name>
<evidence type="ECO:0000313" key="3">
    <source>
        <dbReference type="Proteomes" id="UP000595220"/>
    </source>
</evidence>
<reference evidence="2 3" key="1">
    <citation type="submission" date="2020-12" db="EMBL/GenBank/DDBJ databases">
        <title>FDA dAtabase for Regulatory Grade micrObial Sequences (FDA-ARGOS): Supporting development and validation of Infectious Disease Dx tests.</title>
        <authorList>
            <person name="Sproer C."/>
            <person name="Gronow S."/>
            <person name="Severitt S."/>
            <person name="Schroder I."/>
            <person name="Tallon L."/>
            <person name="Sadzewicz L."/>
            <person name="Zhao X."/>
            <person name="Boylan J."/>
            <person name="Ott S."/>
            <person name="Bowen H."/>
            <person name="Vavikolanu K."/>
            <person name="Mehta A."/>
            <person name="Aluvathingal J."/>
            <person name="Nadendla S."/>
            <person name="Lowell S."/>
            <person name="Myers T."/>
            <person name="Yan Y."/>
            <person name="Sichtig H."/>
        </authorList>
    </citation>
    <scope>NUCLEOTIDE SEQUENCE [LARGE SCALE GENOMIC DNA]</scope>
    <source>
        <strain evidence="2 3">FDAARGOS_985</strain>
    </source>
</reference>
<keyword evidence="3" id="KW-1185">Reference proteome</keyword>
<feature type="compositionally biased region" description="Basic and acidic residues" evidence="1">
    <location>
        <begin position="468"/>
        <end position="479"/>
    </location>
</feature>
<organism evidence="2 3">
    <name type="scientific">Schaalia meyeri</name>
    <dbReference type="NCBI Taxonomy" id="52773"/>
    <lineage>
        <taxon>Bacteria</taxon>
        <taxon>Bacillati</taxon>
        <taxon>Actinomycetota</taxon>
        <taxon>Actinomycetes</taxon>
        <taxon>Actinomycetales</taxon>
        <taxon>Actinomycetaceae</taxon>
        <taxon>Schaalia</taxon>
    </lineage>
</organism>
<protein>
    <submittedName>
        <fullName evidence="2">Uncharacterized protein</fullName>
    </submittedName>
</protein>
<evidence type="ECO:0000313" key="2">
    <source>
        <dbReference type="EMBL" id="QQC43714.1"/>
    </source>
</evidence>
<dbReference type="EMBL" id="CP066065">
    <property type="protein sequence ID" value="QQC43714.1"/>
    <property type="molecule type" value="Genomic_DNA"/>
</dbReference>
<dbReference type="KEGG" id="amy:ADJ76_07350"/>
<feature type="region of interest" description="Disordered" evidence="1">
    <location>
        <begin position="309"/>
        <end position="332"/>
    </location>
</feature>